<gene>
    <name evidence="2" type="ORF">XJ32_05825</name>
</gene>
<evidence type="ECO:0000259" key="1">
    <source>
        <dbReference type="Pfam" id="PF12680"/>
    </source>
</evidence>
<dbReference type="GO" id="GO:0016853">
    <property type="term" value="F:isomerase activity"/>
    <property type="evidence" value="ECO:0007669"/>
    <property type="project" value="UniProtKB-KW"/>
</dbReference>
<keyword evidence="2" id="KW-0413">Isomerase</keyword>
<dbReference type="RefSeq" id="WP_005217418.1">
    <property type="nucleotide sequence ID" value="NZ_CABKOK010000001.1"/>
</dbReference>
<name>A0A1Q2LH67_9HELI</name>
<accession>A0A1Q2LH67</accession>
<organism evidence="2 3">
    <name type="scientific">Helicobacter bilis</name>
    <dbReference type="NCBI Taxonomy" id="37372"/>
    <lineage>
        <taxon>Bacteria</taxon>
        <taxon>Pseudomonadati</taxon>
        <taxon>Campylobacterota</taxon>
        <taxon>Epsilonproteobacteria</taxon>
        <taxon>Campylobacterales</taxon>
        <taxon>Helicobacteraceae</taxon>
        <taxon>Helicobacter</taxon>
    </lineage>
</organism>
<reference evidence="2 3" key="1">
    <citation type="submission" date="2017-02" db="EMBL/GenBank/DDBJ databases">
        <title>Whole genome sequencing of Helicobacter bilis strain AAQJH.</title>
        <authorList>
            <person name="Conlan S."/>
            <person name="Thomas P.J."/>
            <person name="Mullikin J."/>
            <person name="Palmore T.N."/>
            <person name="Frank K.M."/>
            <person name="Segre J.A."/>
        </authorList>
    </citation>
    <scope>NUCLEOTIDE SEQUENCE [LARGE SCALE GENOMIC DNA]</scope>
    <source>
        <strain evidence="2 3">AAQJH</strain>
    </source>
</reference>
<sequence length="120" mass="13550">MLKQLTQDYIKAFGTKDINAISNMLCTDFTLCDPEIKKNAVNGIQGKEACLKAMQGIFDGCKALNFKARNIFVCENTTLIEFSLQIDSVLLEGVDIIEWEKSNETFLMKELRAYLDMPKG</sequence>
<dbReference type="EMBL" id="CP019645">
    <property type="protein sequence ID" value="AQQ59685.1"/>
    <property type="molecule type" value="Genomic_DNA"/>
</dbReference>
<feature type="domain" description="SnoaL-like" evidence="1">
    <location>
        <begin position="7"/>
        <end position="86"/>
    </location>
</feature>
<proteinExistence type="predicted"/>
<dbReference type="Proteomes" id="UP000188298">
    <property type="component" value="Chromosome"/>
</dbReference>
<evidence type="ECO:0000313" key="2">
    <source>
        <dbReference type="EMBL" id="AQQ59685.1"/>
    </source>
</evidence>
<evidence type="ECO:0000313" key="3">
    <source>
        <dbReference type="Proteomes" id="UP000188298"/>
    </source>
</evidence>
<dbReference type="Pfam" id="PF12680">
    <property type="entry name" value="SnoaL_2"/>
    <property type="match status" value="1"/>
</dbReference>
<dbReference type="InterPro" id="IPR037401">
    <property type="entry name" value="SnoaL-like"/>
</dbReference>
<dbReference type="AlphaFoldDB" id="A0A1Q2LH67"/>
<dbReference type="KEGG" id="hbl:XJ32_05825"/>
<dbReference type="SUPFAM" id="SSF54427">
    <property type="entry name" value="NTF2-like"/>
    <property type="match status" value="1"/>
</dbReference>
<protein>
    <submittedName>
        <fullName evidence="2">Ketosteroid isomerase</fullName>
    </submittedName>
</protein>
<dbReference type="InterPro" id="IPR032710">
    <property type="entry name" value="NTF2-like_dom_sf"/>
</dbReference>
<dbReference type="Gene3D" id="3.10.450.50">
    <property type="match status" value="1"/>
</dbReference>